<comment type="caution">
    <text evidence="1">The sequence shown here is derived from an EMBL/GenBank/DDBJ whole genome shotgun (WGS) entry which is preliminary data.</text>
</comment>
<dbReference type="AlphaFoldDB" id="A0A0F9U701"/>
<dbReference type="EMBL" id="LAZR01000138">
    <property type="protein sequence ID" value="KKN87374.1"/>
    <property type="molecule type" value="Genomic_DNA"/>
</dbReference>
<organism evidence="1">
    <name type="scientific">marine sediment metagenome</name>
    <dbReference type="NCBI Taxonomy" id="412755"/>
    <lineage>
        <taxon>unclassified sequences</taxon>
        <taxon>metagenomes</taxon>
        <taxon>ecological metagenomes</taxon>
    </lineage>
</organism>
<sequence>MVAKKKSPSLPVMASLKRAFKVRCQAHNIYMSEALVGLIDGWLRNEYQVVLPADPRPQNIYVPVDAWEKLRHACSPEGRNVPRRAVLEALITGWIEGRFVWPPRGVDE</sequence>
<dbReference type="GO" id="GO:0006355">
    <property type="term" value="P:regulation of DNA-templated transcription"/>
    <property type="evidence" value="ECO:0007669"/>
    <property type="project" value="InterPro"/>
</dbReference>
<proteinExistence type="predicted"/>
<dbReference type="InterPro" id="IPR013321">
    <property type="entry name" value="Arc_rbn_hlx_hlx"/>
</dbReference>
<accession>A0A0F9U701</accession>
<name>A0A0F9U701_9ZZZZ</name>
<gene>
    <name evidence="1" type="ORF">LCGC14_0258290</name>
</gene>
<protein>
    <submittedName>
        <fullName evidence="1">Uncharacterized protein</fullName>
    </submittedName>
</protein>
<dbReference type="Gene3D" id="1.10.1220.10">
    <property type="entry name" value="Met repressor-like"/>
    <property type="match status" value="1"/>
</dbReference>
<reference evidence="1" key="1">
    <citation type="journal article" date="2015" name="Nature">
        <title>Complex archaea that bridge the gap between prokaryotes and eukaryotes.</title>
        <authorList>
            <person name="Spang A."/>
            <person name="Saw J.H."/>
            <person name="Jorgensen S.L."/>
            <person name="Zaremba-Niedzwiedzka K."/>
            <person name="Martijn J."/>
            <person name="Lind A.E."/>
            <person name="van Eijk R."/>
            <person name="Schleper C."/>
            <person name="Guy L."/>
            <person name="Ettema T.J."/>
        </authorList>
    </citation>
    <scope>NUCLEOTIDE SEQUENCE</scope>
</reference>
<evidence type="ECO:0000313" key="1">
    <source>
        <dbReference type="EMBL" id="KKN87374.1"/>
    </source>
</evidence>